<proteinExistence type="predicted"/>
<dbReference type="Proteomes" id="UP000516437">
    <property type="component" value="Chromosome 2"/>
</dbReference>
<evidence type="ECO:0000313" key="3">
    <source>
        <dbReference type="Proteomes" id="UP000516437"/>
    </source>
</evidence>
<name>A0A6A1WDB9_9ROSI</name>
<sequence length="115" mass="13680">MSKRRRTSSQAEEEEPPALSVEQHRVIIISCLIVVEWDIKLADFYDLRFEDRTLPEVVEQAGWLSFIRRTVYTSKNMLRKFFVLSWRRGISRSLVRKSPSVMFQSHSRRMSEQDS</sequence>
<feature type="region of interest" description="Disordered" evidence="1">
    <location>
        <begin position="1"/>
        <end position="20"/>
    </location>
</feature>
<evidence type="ECO:0000256" key="1">
    <source>
        <dbReference type="SAM" id="MobiDB-lite"/>
    </source>
</evidence>
<protein>
    <submittedName>
        <fullName evidence="2">Uncharacterized protein</fullName>
    </submittedName>
</protein>
<organism evidence="2 3">
    <name type="scientific">Morella rubra</name>
    <name type="common">Chinese bayberry</name>
    <dbReference type="NCBI Taxonomy" id="262757"/>
    <lineage>
        <taxon>Eukaryota</taxon>
        <taxon>Viridiplantae</taxon>
        <taxon>Streptophyta</taxon>
        <taxon>Embryophyta</taxon>
        <taxon>Tracheophyta</taxon>
        <taxon>Spermatophyta</taxon>
        <taxon>Magnoliopsida</taxon>
        <taxon>eudicotyledons</taxon>
        <taxon>Gunneridae</taxon>
        <taxon>Pentapetalae</taxon>
        <taxon>rosids</taxon>
        <taxon>fabids</taxon>
        <taxon>Fagales</taxon>
        <taxon>Myricaceae</taxon>
        <taxon>Morella</taxon>
    </lineage>
</organism>
<reference evidence="2 3" key="1">
    <citation type="journal article" date="2019" name="Plant Biotechnol. J.">
        <title>The red bayberry genome and genetic basis of sex determination.</title>
        <authorList>
            <person name="Jia H.M."/>
            <person name="Jia H.J."/>
            <person name="Cai Q.L."/>
            <person name="Wang Y."/>
            <person name="Zhao H.B."/>
            <person name="Yang W.F."/>
            <person name="Wang G.Y."/>
            <person name="Li Y.H."/>
            <person name="Zhan D.L."/>
            <person name="Shen Y.T."/>
            <person name="Niu Q.F."/>
            <person name="Chang L."/>
            <person name="Qiu J."/>
            <person name="Zhao L."/>
            <person name="Xie H.B."/>
            <person name="Fu W.Y."/>
            <person name="Jin J."/>
            <person name="Li X.W."/>
            <person name="Jiao Y."/>
            <person name="Zhou C.C."/>
            <person name="Tu T."/>
            <person name="Chai C.Y."/>
            <person name="Gao J.L."/>
            <person name="Fan L.J."/>
            <person name="van de Weg E."/>
            <person name="Wang J.Y."/>
            <person name="Gao Z.S."/>
        </authorList>
    </citation>
    <scope>NUCLEOTIDE SEQUENCE [LARGE SCALE GENOMIC DNA]</scope>
    <source>
        <tissue evidence="2">Leaves</tissue>
    </source>
</reference>
<dbReference type="EMBL" id="RXIC02000020">
    <property type="protein sequence ID" value="KAB1223274.1"/>
    <property type="molecule type" value="Genomic_DNA"/>
</dbReference>
<gene>
    <name evidence="2" type="ORF">CJ030_MR2G002411</name>
</gene>
<keyword evidence="3" id="KW-1185">Reference proteome</keyword>
<evidence type="ECO:0000313" key="2">
    <source>
        <dbReference type="EMBL" id="KAB1223274.1"/>
    </source>
</evidence>
<accession>A0A6A1WDB9</accession>
<comment type="caution">
    <text evidence="2">The sequence shown here is derived from an EMBL/GenBank/DDBJ whole genome shotgun (WGS) entry which is preliminary data.</text>
</comment>
<dbReference type="AlphaFoldDB" id="A0A6A1WDB9"/>